<feature type="domain" description="HTH arsR-type" evidence="4">
    <location>
        <begin position="6"/>
        <end position="99"/>
    </location>
</feature>
<dbReference type="InterPro" id="IPR036388">
    <property type="entry name" value="WH-like_DNA-bd_sf"/>
</dbReference>
<evidence type="ECO:0000313" key="5">
    <source>
        <dbReference type="EMBL" id="AXY22909.1"/>
    </source>
</evidence>
<dbReference type="OrthoDB" id="194599at2"/>
<dbReference type="PANTHER" id="PTHR43132">
    <property type="entry name" value="ARSENICAL RESISTANCE OPERON REPRESSOR ARSR-RELATED"/>
    <property type="match status" value="1"/>
</dbReference>
<dbReference type="InterPro" id="IPR011991">
    <property type="entry name" value="ArsR-like_HTH"/>
</dbReference>
<dbReference type="SMART" id="SM00418">
    <property type="entry name" value="HTH_ARSR"/>
    <property type="match status" value="1"/>
</dbReference>
<organism evidence="5 6">
    <name type="scientific">Komagataeibacter saccharivorans</name>
    <dbReference type="NCBI Taxonomy" id="265959"/>
    <lineage>
        <taxon>Bacteria</taxon>
        <taxon>Pseudomonadati</taxon>
        <taxon>Pseudomonadota</taxon>
        <taxon>Alphaproteobacteria</taxon>
        <taxon>Acetobacterales</taxon>
        <taxon>Acetobacteraceae</taxon>
        <taxon>Komagataeibacter</taxon>
    </lineage>
</organism>
<proteinExistence type="predicted"/>
<dbReference type="AlphaFoldDB" id="A0A347WDG6"/>
<evidence type="ECO:0000313" key="6">
    <source>
        <dbReference type="Proteomes" id="UP000264120"/>
    </source>
</evidence>
<sequence>MINLPRTRDVAENLAQRLRLLGQPQRLMVLACLLDGEKSVGQIEIETGIGQPTLSQQLAELRRAEIVVTRKEARQVIYSIKDSMEEMRIRLICSACDPDFGMDQLSALLGEQAGVMPASHAGQDAAAACFARICVDA</sequence>
<dbReference type="SUPFAM" id="SSF46785">
    <property type="entry name" value="Winged helix' DNA-binding domain"/>
    <property type="match status" value="1"/>
</dbReference>
<evidence type="ECO:0000256" key="1">
    <source>
        <dbReference type="ARBA" id="ARBA00023015"/>
    </source>
</evidence>
<dbReference type="Pfam" id="PF01022">
    <property type="entry name" value="HTH_5"/>
    <property type="match status" value="1"/>
</dbReference>
<dbReference type="EMBL" id="CP023036">
    <property type="protein sequence ID" value="AXY22909.1"/>
    <property type="molecule type" value="Genomic_DNA"/>
</dbReference>
<name>A0A347WDG6_9PROT</name>
<keyword evidence="3" id="KW-0804">Transcription</keyword>
<dbReference type="KEGG" id="ksc:CD178_02157"/>
<reference evidence="5 6" key="1">
    <citation type="submission" date="2017-08" db="EMBL/GenBank/DDBJ databases">
        <title>Complete genome sequence of Gluconacetobacter saccharivorans CV1 isolated from Fermented Vinegar.</title>
        <authorList>
            <person name="Kim S.-Y."/>
        </authorList>
    </citation>
    <scope>NUCLEOTIDE SEQUENCE [LARGE SCALE GENOMIC DNA]</scope>
    <source>
        <strain evidence="5 6">CV1</strain>
    </source>
</reference>
<dbReference type="GO" id="GO:0003677">
    <property type="term" value="F:DNA binding"/>
    <property type="evidence" value="ECO:0007669"/>
    <property type="project" value="UniProtKB-KW"/>
</dbReference>
<dbReference type="GO" id="GO:0003700">
    <property type="term" value="F:DNA-binding transcription factor activity"/>
    <property type="evidence" value="ECO:0007669"/>
    <property type="project" value="InterPro"/>
</dbReference>
<keyword evidence="6" id="KW-1185">Reference proteome</keyword>
<evidence type="ECO:0000256" key="2">
    <source>
        <dbReference type="ARBA" id="ARBA00023125"/>
    </source>
</evidence>
<keyword evidence="1" id="KW-0805">Transcription regulation</keyword>
<protein>
    <submittedName>
        <fullName evidence="5">Biofilm growth-associated repressor</fullName>
    </submittedName>
</protein>
<dbReference type="PROSITE" id="PS50987">
    <property type="entry name" value="HTH_ARSR_2"/>
    <property type="match status" value="1"/>
</dbReference>
<gene>
    <name evidence="5" type="primary">bigR</name>
    <name evidence="5" type="ORF">CD178_02157</name>
</gene>
<dbReference type="PRINTS" id="PR00778">
    <property type="entry name" value="HTHARSR"/>
</dbReference>
<evidence type="ECO:0000259" key="4">
    <source>
        <dbReference type="PROSITE" id="PS50987"/>
    </source>
</evidence>
<dbReference type="RefSeq" id="WP_118963080.1">
    <property type="nucleotide sequence ID" value="NZ_CP023036.1"/>
</dbReference>
<dbReference type="NCBIfam" id="NF033788">
    <property type="entry name" value="HTH_metalloreg"/>
    <property type="match status" value="1"/>
</dbReference>
<accession>A0A347WDG6</accession>
<evidence type="ECO:0000256" key="3">
    <source>
        <dbReference type="ARBA" id="ARBA00023163"/>
    </source>
</evidence>
<dbReference type="InterPro" id="IPR051011">
    <property type="entry name" value="Metal_resp_trans_reg"/>
</dbReference>
<dbReference type="PANTHER" id="PTHR43132:SF2">
    <property type="entry name" value="ARSENICAL RESISTANCE OPERON REPRESSOR ARSR-RELATED"/>
    <property type="match status" value="1"/>
</dbReference>
<dbReference type="Proteomes" id="UP000264120">
    <property type="component" value="Chromosome"/>
</dbReference>
<dbReference type="InterPro" id="IPR036390">
    <property type="entry name" value="WH_DNA-bd_sf"/>
</dbReference>
<keyword evidence="2" id="KW-0238">DNA-binding</keyword>
<dbReference type="InterPro" id="IPR001845">
    <property type="entry name" value="HTH_ArsR_DNA-bd_dom"/>
</dbReference>
<dbReference type="Gene3D" id="1.10.10.10">
    <property type="entry name" value="Winged helix-like DNA-binding domain superfamily/Winged helix DNA-binding domain"/>
    <property type="match status" value="1"/>
</dbReference>
<dbReference type="CDD" id="cd00090">
    <property type="entry name" value="HTH_ARSR"/>
    <property type="match status" value="1"/>
</dbReference>